<name>A0AAW4VLH1_9FIRM</name>
<protein>
    <recommendedName>
        <fullName evidence="3">Pilus assembly protein PilM</fullName>
    </recommendedName>
</protein>
<dbReference type="RefSeq" id="WP_118470436.1">
    <property type="nucleotide sequence ID" value="NZ_JAJDKQ010000020.1"/>
</dbReference>
<comment type="caution">
    <text evidence="1">The sequence shown here is derived from an EMBL/GenBank/DDBJ whole genome shotgun (WGS) entry which is preliminary data.</text>
</comment>
<accession>A0AAW4VLH1</accession>
<proteinExistence type="predicted"/>
<dbReference type="EMBL" id="JAJDKQ010000020">
    <property type="protein sequence ID" value="MCB8562311.1"/>
    <property type="molecule type" value="Genomic_DNA"/>
</dbReference>
<dbReference type="AlphaFoldDB" id="A0AAW4VLH1"/>
<evidence type="ECO:0008006" key="3">
    <source>
        <dbReference type="Google" id="ProtNLM"/>
    </source>
</evidence>
<sequence>MSYIVFLSTKGLQMVQGNVSKNNIHISSYKEFEFVEGTMLDGNILDDQPVRDVLLDLKKENVDSVRLVVDSGQILVKCAVLPNVSHKQILQFVNDEFIDVESQYTDLLYDYAIIKDKVEGKEGQLVLCAAMEKEFLKPYIDLFDEMGISLESIDIMTNSIIKLTESIPKLTNLSYVLTVINGQDVIHYLFINGQYEIANRIRIFSDRGTVAFITELSNSLTKLMQFTKGAYKDAQLEKIYFAGLETYEEDMLMSTISSNLSIETSRFKPTNYTCSKDNNFPIHKYLFVGSLWRR</sequence>
<gene>
    <name evidence="1" type="ORF">LJD74_09915</name>
</gene>
<evidence type="ECO:0000313" key="2">
    <source>
        <dbReference type="Proteomes" id="UP001197827"/>
    </source>
</evidence>
<dbReference type="Gene3D" id="3.30.1490.300">
    <property type="match status" value="1"/>
</dbReference>
<dbReference type="Proteomes" id="UP001197827">
    <property type="component" value="Unassembled WGS sequence"/>
</dbReference>
<dbReference type="Gene3D" id="3.30.420.40">
    <property type="match status" value="2"/>
</dbReference>
<evidence type="ECO:0000313" key="1">
    <source>
        <dbReference type="EMBL" id="MCB8562311.1"/>
    </source>
</evidence>
<organism evidence="1 2">
    <name type="scientific">Faecalibacillus intestinalis</name>
    <dbReference type="NCBI Taxonomy" id="1982626"/>
    <lineage>
        <taxon>Bacteria</taxon>
        <taxon>Bacillati</taxon>
        <taxon>Bacillota</taxon>
        <taxon>Erysipelotrichia</taxon>
        <taxon>Erysipelotrichales</taxon>
        <taxon>Coprobacillaceae</taxon>
        <taxon>Faecalibacillus</taxon>
    </lineage>
</organism>
<reference evidence="1" key="1">
    <citation type="submission" date="2021-10" db="EMBL/GenBank/DDBJ databases">
        <title>Collection of gut derived symbiotic bacterial strains cultured from healthy donors.</title>
        <authorList>
            <person name="Lin H."/>
            <person name="Littmann E."/>
            <person name="Kohout C."/>
            <person name="Pamer E.G."/>
        </authorList>
    </citation>
    <scope>NUCLEOTIDE SEQUENCE</scope>
    <source>
        <strain evidence="1">DFI.5.2</strain>
    </source>
</reference>